<feature type="compositionally biased region" description="Polar residues" evidence="7">
    <location>
        <begin position="11"/>
        <end position="37"/>
    </location>
</feature>
<feature type="compositionally biased region" description="Basic and acidic residues" evidence="7">
    <location>
        <begin position="469"/>
        <end position="478"/>
    </location>
</feature>
<dbReference type="InterPro" id="IPR019786">
    <property type="entry name" value="Zinc_finger_PHD-type_CS"/>
</dbReference>
<dbReference type="InterPro" id="IPR001965">
    <property type="entry name" value="Znf_PHD"/>
</dbReference>
<organism evidence="9 10">
    <name type="scientific">Amanita thiersii Skay4041</name>
    <dbReference type="NCBI Taxonomy" id="703135"/>
    <lineage>
        <taxon>Eukaryota</taxon>
        <taxon>Fungi</taxon>
        <taxon>Dikarya</taxon>
        <taxon>Basidiomycota</taxon>
        <taxon>Agaricomycotina</taxon>
        <taxon>Agaricomycetes</taxon>
        <taxon>Agaricomycetidae</taxon>
        <taxon>Agaricales</taxon>
        <taxon>Pluteineae</taxon>
        <taxon>Amanitaceae</taxon>
        <taxon>Amanita</taxon>
    </lineage>
</organism>
<evidence type="ECO:0000256" key="6">
    <source>
        <dbReference type="PROSITE-ProRule" id="PRU00146"/>
    </source>
</evidence>
<dbReference type="SUPFAM" id="SSF57903">
    <property type="entry name" value="FYVE/PHD zinc finger"/>
    <property type="match status" value="1"/>
</dbReference>
<keyword evidence="4" id="KW-0862">Zinc</keyword>
<feature type="compositionally biased region" description="Basic and acidic residues" evidence="7">
    <location>
        <begin position="1"/>
        <end position="10"/>
    </location>
</feature>
<keyword evidence="2" id="KW-0479">Metal-binding</keyword>
<keyword evidence="10" id="KW-1185">Reference proteome</keyword>
<evidence type="ECO:0000259" key="8">
    <source>
        <dbReference type="PROSITE" id="PS50016"/>
    </source>
</evidence>
<gene>
    <name evidence="9" type="ORF">AMATHDRAFT_60527</name>
</gene>
<accession>A0A2A9NSH1</accession>
<dbReference type="STRING" id="703135.A0A2A9NSH1"/>
<feature type="region of interest" description="Disordered" evidence="7">
    <location>
        <begin position="531"/>
        <end position="550"/>
    </location>
</feature>
<feature type="domain" description="PHD-type" evidence="8">
    <location>
        <begin position="631"/>
        <end position="683"/>
    </location>
</feature>
<dbReference type="GO" id="GO:0045893">
    <property type="term" value="P:positive regulation of DNA-templated transcription"/>
    <property type="evidence" value="ECO:0007669"/>
    <property type="project" value="TreeGrafter"/>
</dbReference>
<dbReference type="PROSITE" id="PS01359">
    <property type="entry name" value="ZF_PHD_1"/>
    <property type="match status" value="1"/>
</dbReference>
<dbReference type="Gene3D" id="3.30.40.10">
    <property type="entry name" value="Zinc/RING finger domain, C3HC4 (zinc finger)"/>
    <property type="match status" value="1"/>
</dbReference>
<sequence>MAHHAWESPEHTSLSQSTVSSPYASSPPSLNYGKTTDASSLGKQISQVLPLSEINYSTEQPRVLLPAFSTRVYSQLPTPQSPNDLGNYISSSFQHSPSSYGLQGKSPSSFDASASRIGLDSKVTMTHMVTPDSSPHQSRTSSRYGLVTSSGTNSLSQSDGPSTPKATTSVIDLESSLRDRTTPPVLASSVSPVSSTDHLSYSSSLSSPFVPRKSSRDGNAKTQSLDCSPRRSLSPLPSPVHIDTPPPLRTVERTFITPPTGDPIELTPPVAGGEMARIRQIMVENQLAHMKELESRRPDYLKREKRAFTDTDLNTPLENPGGTQKEKVAAIGIMESPSKGRRLKLFQETSEESFEESLMAGGYGRYRTAEWVRQPQPLALGNSSLAGPSNIVALLEQAEELPSEEDLRKRRRLDAFRLDMSGARRSSLVPVELEGKGRVLIDPGYERQDTFFLDSPSKKRGGRRKKKGKDAPEKEKQPGRPSSQSLVDLLQKPNWPDQVFPWSVRMEEMVSFIKAEEENRLQRIKRFLERESDDEDNDTSSPDESCSILNGVDSRLMSALEEASAKRGRGKMVSLSTQVPQPGSGKPRGKRMFPTDPADARTALLAKRSVRTLSYRQQRRKRQVMDVGETDVVCICKGKDDGRDLVQCDGCETWYHLQCIGIKDIAELGREEDPWYCHICNTLSGLPSPDLEDLILSSEPTFVPTDDTPQSHRIHDTPFFQLYPLHDSPSWTGPRIPRTPTRHETASDSEPGLSSGSSWIHSSHHGPRTPQHSSHGVRVYGRNITPLPDPVNNPFEESPFDPASTPSRGIKFGAPFMTPKTNVWSMRPGLLQTPSKPSGRSSNKVGSAFLSATLDGNQSGGYGFSPFGRLPVFDESPIRRSKSGETPRPQQVFDSPLASRSPALMHSDGSPVMKFKGKDKI</sequence>
<dbReference type="Pfam" id="PF00628">
    <property type="entry name" value="PHD"/>
    <property type="match status" value="1"/>
</dbReference>
<keyword evidence="3 6" id="KW-0863">Zinc-finger</keyword>
<evidence type="ECO:0000256" key="1">
    <source>
        <dbReference type="ARBA" id="ARBA00004123"/>
    </source>
</evidence>
<reference evidence="9 10" key="1">
    <citation type="submission" date="2014-02" db="EMBL/GenBank/DDBJ databases">
        <title>Transposable element dynamics among asymbiotic and ectomycorrhizal Amanita fungi.</title>
        <authorList>
            <consortium name="DOE Joint Genome Institute"/>
            <person name="Hess J."/>
            <person name="Skrede I."/>
            <person name="Wolfe B."/>
            <person name="LaButti K."/>
            <person name="Ohm R.A."/>
            <person name="Grigoriev I.V."/>
            <person name="Pringle A."/>
        </authorList>
    </citation>
    <scope>NUCLEOTIDE SEQUENCE [LARGE SCALE GENOMIC DNA]</scope>
    <source>
        <strain evidence="9 10">SKay4041</strain>
    </source>
</reference>
<dbReference type="PROSITE" id="PS50016">
    <property type="entry name" value="ZF_PHD_2"/>
    <property type="match status" value="1"/>
</dbReference>
<dbReference type="EMBL" id="KZ301998">
    <property type="protein sequence ID" value="PFH50716.1"/>
    <property type="molecule type" value="Genomic_DNA"/>
</dbReference>
<dbReference type="GO" id="GO:0048188">
    <property type="term" value="C:Set1C/COMPASS complex"/>
    <property type="evidence" value="ECO:0007669"/>
    <property type="project" value="InterPro"/>
</dbReference>
<feature type="region of interest" description="Disordered" evidence="7">
    <location>
        <begin position="1"/>
        <end position="37"/>
    </location>
</feature>
<feature type="region of interest" description="Disordered" evidence="7">
    <location>
        <begin position="730"/>
        <end position="776"/>
    </location>
</feature>
<feature type="region of interest" description="Disordered" evidence="7">
    <location>
        <begin position="565"/>
        <end position="595"/>
    </location>
</feature>
<dbReference type="InterPro" id="IPR019787">
    <property type="entry name" value="Znf_PHD-finger"/>
</dbReference>
<feature type="compositionally biased region" description="Basic residues" evidence="7">
    <location>
        <begin position="458"/>
        <end position="468"/>
    </location>
</feature>
<feature type="compositionally biased region" description="Low complexity" evidence="7">
    <location>
        <begin position="748"/>
        <end position="761"/>
    </location>
</feature>
<evidence type="ECO:0000313" key="9">
    <source>
        <dbReference type="EMBL" id="PFH50716.1"/>
    </source>
</evidence>
<feature type="compositionally biased region" description="Polar residues" evidence="7">
    <location>
        <begin position="539"/>
        <end position="548"/>
    </location>
</feature>
<comment type="subcellular location">
    <subcellularLocation>
        <location evidence="1">Nucleus</location>
    </subcellularLocation>
</comment>
<dbReference type="InterPro" id="IPR013083">
    <property type="entry name" value="Znf_RING/FYVE/PHD"/>
</dbReference>
<feature type="region of interest" description="Disordered" evidence="7">
    <location>
        <begin position="75"/>
        <end position="113"/>
    </location>
</feature>
<evidence type="ECO:0000256" key="7">
    <source>
        <dbReference type="SAM" id="MobiDB-lite"/>
    </source>
</evidence>
<feature type="compositionally biased region" description="Polar residues" evidence="7">
    <location>
        <begin position="75"/>
        <end position="112"/>
    </location>
</feature>
<evidence type="ECO:0000313" key="10">
    <source>
        <dbReference type="Proteomes" id="UP000242287"/>
    </source>
</evidence>
<feature type="region of interest" description="Disordered" evidence="7">
    <location>
        <begin position="875"/>
        <end position="921"/>
    </location>
</feature>
<evidence type="ECO:0000256" key="3">
    <source>
        <dbReference type="ARBA" id="ARBA00022771"/>
    </source>
</evidence>
<name>A0A2A9NSH1_9AGAR</name>
<keyword evidence="5" id="KW-0539">Nucleus</keyword>
<feature type="region of interest" description="Disordered" evidence="7">
    <location>
        <begin position="127"/>
        <end position="267"/>
    </location>
</feature>
<dbReference type="InterPro" id="IPR037869">
    <property type="entry name" value="Spp1/CFP1"/>
</dbReference>
<dbReference type="InterPro" id="IPR011011">
    <property type="entry name" value="Znf_FYVE_PHD"/>
</dbReference>
<dbReference type="PANTHER" id="PTHR46174:SF1">
    <property type="entry name" value="CXXC-TYPE ZINC FINGER PROTEIN 1"/>
    <property type="match status" value="1"/>
</dbReference>
<proteinExistence type="predicted"/>
<dbReference type="SMART" id="SM00249">
    <property type="entry name" value="PHD"/>
    <property type="match status" value="1"/>
</dbReference>
<evidence type="ECO:0000256" key="2">
    <source>
        <dbReference type="ARBA" id="ARBA00022723"/>
    </source>
</evidence>
<feature type="compositionally biased region" description="Basic and acidic residues" evidence="7">
    <location>
        <begin position="876"/>
        <end position="885"/>
    </location>
</feature>
<evidence type="ECO:0000256" key="5">
    <source>
        <dbReference type="ARBA" id="ARBA00023242"/>
    </source>
</evidence>
<feature type="region of interest" description="Disordered" evidence="7">
    <location>
        <begin position="450"/>
        <end position="487"/>
    </location>
</feature>
<dbReference type="GO" id="GO:0008270">
    <property type="term" value="F:zinc ion binding"/>
    <property type="evidence" value="ECO:0007669"/>
    <property type="project" value="UniProtKB-KW"/>
</dbReference>
<dbReference type="Proteomes" id="UP000242287">
    <property type="component" value="Unassembled WGS sequence"/>
</dbReference>
<protein>
    <recommendedName>
        <fullName evidence="8">PHD-type domain-containing protein</fullName>
    </recommendedName>
</protein>
<evidence type="ECO:0000256" key="4">
    <source>
        <dbReference type="ARBA" id="ARBA00022833"/>
    </source>
</evidence>
<dbReference type="OrthoDB" id="436852at2759"/>
<dbReference type="AlphaFoldDB" id="A0A2A9NSH1"/>
<feature type="compositionally biased region" description="Polar residues" evidence="7">
    <location>
        <begin position="131"/>
        <end position="170"/>
    </location>
</feature>
<feature type="compositionally biased region" description="Low complexity" evidence="7">
    <location>
        <begin position="182"/>
        <end position="212"/>
    </location>
</feature>
<dbReference type="CDD" id="cd15522">
    <property type="entry name" value="PHD_TAF3"/>
    <property type="match status" value="1"/>
</dbReference>
<dbReference type="PANTHER" id="PTHR46174">
    <property type="entry name" value="CXXC-TYPE ZINC FINGER PROTEIN 1"/>
    <property type="match status" value="1"/>
</dbReference>